<dbReference type="RefSeq" id="WP_153420533.1">
    <property type="nucleotide sequence ID" value="NZ_WFLM01000003.1"/>
</dbReference>
<comment type="caution">
    <text evidence="1">The sequence shown here is derived from an EMBL/GenBank/DDBJ whole genome shotgun (WGS) entry which is preliminary data.</text>
</comment>
<dbReference type="AlphaFoldDB" id="A0A6N6VV89"/>
<organism evidence="1 2">
    <name type="scientific">Silvanigrella paludirubra</name>
    <dbReference type="NCBI Taxonomy" id="2499159"/>
    <lineage>
        <taxon>Bacteria</taxon>
        <taxon>Pseudomonadati</taxon>
        <taxon>Bdellovibrionota</taxon>
        <taxon>Oligoflexia</taxon>
        <taxon>Silvanigrellales</taxon>
        <taxon>Silvanigrellaceae</taxon>
        <taxon>Silvanigrella</taxon>
    </lineage>
</organism>
<proteinExistence type="predicted"/>
<dbReference type="InterPro" id="IPR032675">
    <property type="entry name" value="LRR_dom_sf"/>
</dbReference>
<dbReference type="OrthoDB" id="1490745at2"/>
<keyword evidence="2" id="KW-1185">Reference proteome</keyword>
<name>A0A6N6VV89_9BACT</name>
<dbReference type="Gene3D" id="3.80.10.10">
    <property type="entry name" value="Ribonuclease Inhibitor"/>
    <property type="match status" value="1"/>
</dbReference>
<evidence type="ECO:0008006" key="3">
    <source>
        <dbReference type="Google" id="ProtNLM"/>
    </source>
</evidence>
<protein>
    <recommendedName>
        <fullName evidence="3">Leucine-rich repeat domain-containing protein</fullName>
    </recommendedName>
</protein>
<sequence>MSLYLQDVFRVSLLSIVFIISSCGKKGSSNTNDSTNESTNTTVLPQVILPNEDTLTLYKKNGSENTFYKSTNLGGLGVETTEDKLDLYSGIPVQVNSNYDTNVTIDIIDKSDQECKNIFSYSKYSPQININLPNFIKPLTCNLSINLNAKSIKTGVVENPSISKIKVRFNLTMKAYMYSNDKNYLKFSGQQYPDDSKFREIVSQIKSTRKVSITNLSLDNFNFLEGAKDYIQTFEISNSSIGDYNLFKEFKILKDVSLNKLNINDSSAKKILGMLPKLDRLSIRDNLLTSLRTIIDTKPDLISLDVSANPIQNLSEIKALAKLNTVILRNMNLTTLLPLNNVTQIKDLDISENPLRRFTDVDTGYLSSLINLEALNVSVDRDNPNSTPITDKVLSDYFRSFVLDSKTQKLKKFIARNKWEKKYKDCNMINDFERNIGSIDYLENIEYLDLHGNGCVDSLGFYSGLTSLPFMNYRKIKYLNISDAPVRDFNRVIDWRDNNITFVFNETPWNYDAGVFMTKESCLSTFPTGNKNRLQCEGLDPNFKKN</sequence>
<reference evidence="1 2" key="1">
    <citation type="submission" date="2019-10" db="EMBL/GenBank/DDBJ databases">
        <title>New species of Slilvanegrellaceae.</title>
        <authorList>
            <person name="Pitt A."/>
            <person name="Hahn M.W."/>
        </authorList>
    </citation>
    <scope>NUCLEOTIDE SEQUENCE [LARGE SCALE GENOMIC DNA]</scope>
    <source>
        <strain evidence="1 2">SP-Ram-0.45-NSY-1</strain>
    </source>
</reference>
<accession>A0A6N6VV89</accession>
<evidence type="ECO:0000313" key="1">
    <source>
        <dbReference type="EMBL" id="KAB8039134.1"/>
    </source>
</evidence>
<dbReference type="SUPFAM" id="SSF52058">
    <property type="entry name" value="L domain-like"/>
    <property type="match status" value="1"/>
</dbReference>
<dbReference type="EMBL" id="WFLM01000003">
    <property type="protein sequence ID" value="KAB8039134.1"/>
    <property type="molecule type" value="Genomic_DNA"/>
</dbReference>
<gene>
    <name evidence="1" type="ORF">GCL60_09775</name>
</gene>
<evidence type="ECO:0000313" key="2">
    <source>
        <dbReference type="Proteomes" id="UP000437748"/>
    </source>
</evidence>
<dbReference type="Proteomes" id="UP000437748">
    <property type="component" value="Unassembled WGS sequence"/>
</dbReference>